<dbReference type="Proteomes" id="UP000250572">
    <property type="component" value="Unassembled WGS sequence"/>
</dbReference>
<dbReference type="InterPro" id="IPR052921">
    <property type="entry name" value="GPCR1_Superfamily_Member"/>
</dbReference>
<keyword evidence="2 5" id="KW-0812">Transmembrane</keyword>
<feature type="transmembrane region" description="Helical" evidence="5">
    <location>
        <begin position="273"/>
        <end position="292"/>
    </location>
</feature>
<accession>A0A315VRP9</accession>
<dbReference type="SUPFAM" id="SSF81321">
    <property type="entry name" value="Family A G protein-coupled receptor-like"/>
    <property type="match status" value="1"/>
</dbReference>
<evidence type="ECO:0000256" key="3">
    <source>
        <dbReference type="ARBA" id="ARBA00022989"/>
    </source>
</evidence>
<dbReference type="GO" id="GO:0004930">
    <property type="term" value="F:G protein-coupled receptor activity"/>
    <property type="evidence" value="ECO:0007669"/>
    <property type="project" value="InterPro"/>
</dbReference>
<feature type="transmembrane region" description="Helical" evidence="5">
    <location>
        <begin position="234"/>
        <end position="252"/>
    </location>
</feature>
<dbReference type="InterPro" id="IPR017452">
    <property type="entry name" value="GPCR_Rhodpsn_7TM"/>
</dbReference>
<dbReference type="EMBL" id="NHOQ01001816">
    <property type="protein sequence ID" value="PWA22007.1"/>
    <property type="molecule type" value="Genomic_DNA"/>
</dbReference>
<dbReference type="GO" id="GO:0004984">
    <property type="term" value="F:olfactory receptor activity"/>
    <property type="evidence" value="ECO:0007669"/>
    <property type="project" value="TreeGrafter"/>
</dbReference>
<comment type="subcellular location">
    <subcellularLocation>
        <location evidence="1">Membrane</location>
    </subcellularLocation>
</comment>
<dbReference type="InterPro" id="IPR000276">
    <property type="entry name" value="GPCR_Rhodpsn"/>
</dbReference>
<keyword evidence="4 5" id="KW-0472">Membrane</keyword>
<evidence type="ECO:0000256" key="2">
    <source>
        <dbReference type="ARBA" id="ARBA00022692"/>
    </source>
</evidence>
<evidence type="ECO:0000313" key="7">
    <source>
        <dbReference type="EMBL" id="PWA22007.1"/>
    </source>
</evidence>
<sequence>MKLRLQAVLEALIAQRPFGLVTTMGASAHHPLIVVSALMQCLHPSARLCTPISLYAGKSSGRPINDQVIFVQVFVAVLLCINLMLIITFLMKEIFYTNMRYILFANALFSDCINIITTNVLLLFVYFSVPLQTWSCLLFYILSSMYNFVTPLTLTAMSLERYVAVCMPLRHAELCTAGRALQGILIIHSLSIIPSIMVLIIFFSSVTVSFFKQYVICTVEVFILHRWQGHVRSAVNQFYFLVMCILIAFSYVQIMKVAKAASGENKESTRKGLRTVILHAFQLFLCLIPLWIPFIENAVLQIDLKLYINVRYFNYICLNLAPRCLSPLIYGLRDQAFLVALKHYVFCCPFIDTVKQCCPVQKETMNMKVAIEEWRHWLEGTEYPFLVWTDHKYLEYIEKAKLLN</sequence>
<dbReference type="AlphaFoldDB" id="A0A315VRP9"/>
<reference evidence="7 8" key="1">
    <citation type="journal article" date="2018" name="G3 (Bethesda)">
        <title>A High-Quality Reference Genome for the Invasive Mosquitofish Gambusia affinis Using a Chicago Library.</title>
        <authorList>
            <person name="Hoffberg S.L."/>
            <person name="Troendle N.J."/>
            <person name="Glenn T.C."/>
            <person name="Mahmud O."/>
            <person name="Louha S."/>
            <person name="Chalopin D."/>
            <person name="Bennetzen J.L."/>
            <person name="Mauricio R."/>
        </authorList>
    </citation>
    <scope>NUCLEOTIDE SEQUENCE [LARGE SCALE GENOMIC DNA]</scope>
    <source>
        <strain evidence="7">NE01/NJP1002.9</strain>
        <tissue evidence="7">Muscle</tissue>
    </source>
</reference>
<keyword evidence="3 5" id="KW-1133">Transmembrane helix</keyword>
<feature type="transmembrane region" description="Helical" evidence="5">
    <location>
        <begin position="137"/>
        <end position="159"/>
    </location>
</feature>
<evidence type="ECO:0000256" key="4">
    <source>
        <dbReference type="ARBA" id="ARBA00023136"/>
    </source>
</evidence>
<dbReference type="PANTHER" id="PTHR26451">
    <property type="entry name" value="G_PROTEIN_RECEP_F1_2 DOMAIN-CONTAINING PROTEIN"/>
    <property type="match status" value="1"/>
</dbReference>
<dbReference type="GO" id="GO:0005549">
    <property type="term" value="F:odorant binding"/>
    <property type="evidence" value="ECO:0007669"/>
    <property type="project" value="TreeGrafter"/>
</dbReference>
<organism evidence="7 8">
    <name type="scientific">Gambusia affinis</name>
    <name type="common">Western mosquitofish</name>
    <name type="synonym">Heterandria affinis</name>
    <dbReference type="NCBI Taxonomy" id="33528"/>
    <lineage>
        <taxon>Eukaryota</taxon>
        <taxon>Metazoa</taxon>
        <taxon>Chordata</taxon>
        <taxon>Craniata</taxon>
        <taxon>Vertebrata</taxon>
        <taxon>Euteleostomi</taxon>
        <taxon>Actinopterygii</taxon>
        <taxon>Neopterygii</taxon>
        <taxon>Teleostei</taxon>
        <taxon>Neoteleostei</taxon>
        <taxon>Acanthomorphata</taxon>
        <taxon>Ovalentaria</taxon>
        <taxon>Atherinomorphae</taxon>
        <taxon>Cyprinodontiformes</taxon>
        <taxon>Poeciliidae</taxon>
        <taxon>Poeciliinae</taxon>
        <taxon>Gambusia</taxon>
    </lineage>
</organism>
<dbReference type="Gene3D" id="1.20.1070.10">
    <property type="entry name" value="Rhodopsin 7-helix transmembrane proteins"/>
    <property type="match status" value="1"/>
</dbReference>
<comment type="caution">
    <text evidence="7">The sequence shown here is derived from an EMBL/GenBank/DDBJ whole genome shotgun (WGS) entry which is preliminary data.</text>
</comment>
<keyword evidence="8" id="KW-1185">Reference proteome</keyword>
<evidence type="ECO:0000313" key="8">
    <source>
        <dbReference type="Proteomes" id="UP000250572"/>
    </source>
</evidence>
<dbReference type="GO" id="GO:0016020">
    <property type="term" value="C:membrane"/>
    <property type="evidence" value="ECO:0007669"/>
    <property type="project" value="UniProtKB-SubCell"/>
</dbReference>
<evidence type="ECO:0000256" key="5">
    <source>
        <dbReference type="SAM" id="Phobius"/>
    </source>
</evidence>
<evidence type="ECO:0000259" key="6">
    <source>
        <dbReference type="PROSITE" id="PS50262"/>
    </source>
</evidence>
<gene>
    <name evidence="7" type="ORF">CCH79_00010269</name>
</gene>
<protein>
    <recommendedName>
        <fullName evidence="6">G-protein coupled receptors family 1 profile domain-containing protein</fullName>
    </recommendedName>
</protein>
<dbReference type="STRING" id="33528.ENSGAFP00000018359"/>
<feature type="transmembrane region" description="Helical" evidence="5">
    <location>
        <begin position="103"/>
        <end position="125"/>
    </location>
</feature>
<feature type="transmembrane region" description="Helical" evidence="5">
    <location>
        <begin position="69"/>
        <end position="91"/>
    </location>
</feature>
<feature type="domain" description="G-protein coupled receptors family 1 profile" evidence="6">
    <location>
        <begin position="81"/>
        <end position="330"/>
    </location>
</feature>
<feature type="transmembrane region" description="Helical" evidence="5">
    <location>
        <begin position="180"/>
        <end position="203"/>
    </location>
</feature>
<dbReference type="CDD" id="cd00637">
    <property type="entry name" value="7tm_classA_rhodopsin-like"/>
    <property type="match status" value="1"/>
</dbReference>
<dbReference type="PROSITE" id="PS50262">
    <property type="entry name" value="G_PROTEIN_RECEP_F1_2"/>
    <property type="match status" value="1"/>
</dbReference>
<dbReference type="PANTHER" id="PTHR26451:SF886">
    <property type="entry name" value="GROWTH HORMONE SECRETAGOGUE RECEPTOR TYPE 1-LIKE-RELATED"/>
    <property type="match status" value="1"/>
</dbReference>
<dbReference type="FunFam" id="1.20.1070.10:FF:000096">
    <property type="entry name" value="Odorant receptor 131-2"/>
    <property type="match status" value="1"/>
</dbReference>
<name>A0A315VRP9_GAMAF</name>
<proteinExistence type="predicted"/>
<dbReference type="Pfam" id="PF00001">
    <property type="entry name" value="7tm_1"/>
    <property type="match status" value="1"/>
</dbReference>
<evidence type="ECO:0000256" key="1">
    <source>
        <dbReference type="ARBA" id="ARBA00004370"/>
    </source>
</evidence>